<protein>
    <submittedName>
        <fullName evidence="1">Uncharacterized protein</fullName>
    </submittedName>
</protein>
<gene>
    <name evidence="1" type="ORF">HYPSUDRAFT_57765</name>
</gene>
<sequence length="299" mass="34540">MENLDKTLFDGQCIRFKEFDPSSDTAESWLNECVNHYVEQGLIPLELKELVPDSPANQFDQFYGRILHSVAWSLQYPKMKDPHGNRDPVFLLGCFIDAHMVTRGHRRGRGSPFFSFCIVYTDIPGIPDHYGHSAWRNKVPRRPTKEEAQMERKYRRALAFREWNGELPPRDLTIADATLHEWDQCAEYISLPHVLKFARDYLGDTDQKKKKVVVYCLSMSEDRSLRLAFCENCQVYVRQIVNALRGLRIIDLASSPIAKRQITYQSNATVSLNDAFSLDVQILMPSKILFCARERCGTT</sequence>
<organism evidence="1 2">
    <name type="scientific">Hypholoma sublateritium (strain FD-334 SS-4)</name>
    <dbReference type="NCBI Taxonomy" id="945553"/>
    <lineage>
        <taxon>Eukaryota</taxon>
        <taxon>Fungi</taxon>
        <taxon>Dikarya</taxon>
        <taxon>Basidiomycota</taxon>
        <taxon>Agaricomycotina</taxon>
        <taxon>Agaricomycetes</taxon>
        <taxon>Agaricomycetidae</taxon>
        <taxon>Agaricales</taxon>
        <taxon>Agaricineae</taxon>
        <taxon>Strophariaceae</taxon>
        <taxon>Hypholoma</taxon>
    </lineage>
</organism>
<evidence type="ECO:0000313" key="2">
    <source>
        <dbReference type="Proteomes" id="UP000054270"/>
    </source>
</evidence>
<reference evidence="2" key="1">
    <citation type="submission" date="2014-04" db="EMBL/GenBank/DDBJ databases">
        <title>Evolutionary Origins and Diversification of the Mycorrhizal Mutualists.</title>
        <authorList>
            <consortium name="DOE Joint Genome Institute"/>
            <consortium name="Mycorrhizal Genomics Consortium"/>
            <person name="Kohler A."/>
            <person name="Kuo A."/>
            <person name="Nagy L.G."/>
            <person name="Floudas D."/>
            <person name="Copeland A."/>
            <person name="Barry K.W."/>
            <person name="Cichocki N."/>
            <person name="Veneault-Fourrey C."/>
            <person name="LaButti K."/>
            <person name="Lindquist E.A."/>
            <person name="Lipzen A."/>
            <person name="Lundell T."/>
            <person name="Morin E."/>
            <person name="Murat C."/>
            <person name="Riley R."/>
            <person name="Ohm R."/>
            <person name="Sun H."/>
            <person name="Tunlid A."/>
            <person name="Henrissat B."/>
            <person name="Grigoriev I.V."/>
            <person name="Hibbett D.S."/>
            <person name="Martin F."/>
        </authorList>
    </citation>
    <scope>NUCLEOTIDE SEQUENCE [LARGE SCALE GENOMIC DNA]</scope>
    <source>
        <strain evidence="2">FD-334 SS-4</strain>
    </source>
</reference>
<accession>A0A0D2NL47</accession>
<name>A0A0D2NL47_HYPSF</name>
<keyword evidence="2" id="KW-1185">Reference proteome</keyword>
<dbReference type="Proteomes" id="UP000054270">
    <property type="component" value="Unassembled WGS sequence"/>
</dbReference>
<dbReference type="EMBL" id="KN817605">
    <property type="protein sequence ID" value="KJA17326.1"/>
    <property type="molecule type" value="Genomic_DNA"/>
</dbReference>
<proteinExistence type="predicted"/>
<evidence type="ECO:0000313" key="1">
    <source>
        <dbReference type="EMBL" id="KJA17326.1"/>
    </source>
</evidence>
<dbReference type="AlphaFoldDB" id="A0A0D2NL47"/>